<feature type="transmembrane region" description="Helical" evidence="5">
    <location>
        <begin position="44"/>
        <end position="70"/>
    </location>
</feature>
<gene>
    <name evidence="6" type="ORF">HNR10_001129</name>
</gene>
<protein>
    <submittedName>
        <fullName evidence="6">Heme/copper-type cytochrome/quinol oxidase subunit 2</fullName>
    </submittedName>
</protein>
<dbReference type="RefSeq" id="WP_179821368.1">
    <property type="nucleotide sequence ID" value="NZ_JACCFS010000001.1"/>
</dbReference>
<dbReference type="PANTHER" id="PTHR14948">
    <property type="entry name" value="NG5"/>
    <property type="match status" value="1"/>
</dbReference>
<proteinExistence type="predicted"/>
<feature type="transmembrane region" description="Helical" evidence="5">
    <location>
        <begin position="91"/>
        <end position="124"/>
    </location>
</feature>
<dbReference type="GO" id="GO:0016020">
    <property type="term" value="C:membrane"/>
    <property type="evidence" value="ECO:0007669"/>
    <property type="project" value="UniProtKB-SubCell"/>
</dbReference>
<dbReference type="AlphaFoldDB" id="A0A7Z0EJI8"/>
<dbReference type="Pfam" id="PF04505">
    <property type="entry name" value="CD225"/>
    <property type="match status" value="1"/>
</dbReference>
<evidence type="ECO:0000256" key="1">
    <source>
        <dbReference type="ARBA" id="ARBA00004370"/>
    </source>
</evidence>
<dbReference type="InterPro" id="IPR051423">
    <property type="entry name" value="CD225/Dispanin"/>
</dbReference>
<keyword evidence="2 5" id="KW-0812">Transmembrane</keyword>
<keyword evidence="7" id="KW-1185">Reference proteome</keyword>
<comment type="subcellular location">
    <subcellularLocation>
        <location evidence="1">Membrane</location>
    </subcellularLocation>
</comment>
<dbReference type="InterPro" id="IPR007593">
    <property type="entry name" value="CD225/Dispanin_fam"/>
</dbReference>
<evidence type="ECO:0000256" key="3">
    <source>
        <dbReference type="ARBA" id="ARBA00022989"/>
    </source>
</evidence>
<organism evidence="6 7">
    <name type="scientific">Nocardiopsis aegyptia</name>
    <dbReference type="NCBI Taxonomy" id="220378"/>
    <lineage>
        <taxon>Bacteria</taxon>
        <taxon>Bacillati</taxon>
        <taxon>Actinomycetota</taxon>
        <taxon>Actinomycetes</taxon>
        <taxon>Streptosporangiales</taxon>
        <taxon>Nocardiopsidaceae</taxon>
        <taxon>Nocardiopsis</taxon>
    </lineage>
</organism>
<name>A0A7Z0EJI8_9ACTN</name>
<evidence type="ECO:0000313" key="6">
    <source>
        <dbReference type="EMBL" id="NYJ33248.1"/>
    </source>
</evidence>
<evidence type="ECO:0000256" key="2">
    <source>
        <dbReference type="ARBA" id="ARBA00022692"/>
    </source>
</evidence>
<keyword evidence="4 5" id="KW-0472">Membrane</keyword>
<evidence type="ECO:0000256" key="4">
    <source>
        <dbReference type="ARBA" id="ARBA00023136"/>
    </source>
</evidence>
<evidence type="ECO:0000256" key="5">
    <source>
        <dbReference type="SAM" id="Phobius"/>
    </source>
</evidence>
<comment type="caution">
    <text evidence="6">The sequence shown here is derived from an EMBL/GenBank/DDBJ whole genome shotgun (WGS) entry which is preliminary data.</text>
</comment>
<dbReference type="Proteomes" id="UP000572051">
    <property type="component" value="Unassembled WGS sequence"/>
</dbReference>
<evidence type="ECO:0000313" key="7">
    <source>
        <dbReference type="Proteomes" id="UP000572051"/>
    </source>
</evidence>
<dbReference type="PANTHER" id="PTHR14948:SF25">
    <property type="entry name" value="DUF4190 DOMAIN-CONTAINING PROTEIN"/>
    <property type="match status" value="1"/>
</dbReference>
<sequence length="129" mass="13141">MSYGHQGPAGGYGTGGYGPPPPGGYGQGPGYGQMPPAGGPPKNYLVWNILGILSCIPLLGIIGLVFSLQINSKWEMGDYAGAEGAAKTAKILGIIGLILFIIGAVVAAIYVILFIVAMVLAASAPPTYY</sequence>
<dbReference type="EMBL" id="JACCFS010000001">
    <property type="protein sequence ID" value="NYJ33248.1"/>
    <property type="molecule type" value="Genomic_DNA"/>
</dbReference>
<reference evidence="6 7" key="1">
    <citation type="submission" date="2020-07" db="EMBL/GenBank/DDBJ databases">
        <title>Sequencing the genomes of 1000 actinobacteria strains.</title>
        <authorList>
            <person name="Klenk H.-P."/>
        </authorList>
    </citation>
    <scope>NUCLEOTIDE SEQUENCE [LARGE SCALE GENOMIC DNA]</scope>
    <source>
        <strain evidence="6 7">DSM 44442</strain>
    </source>
</reference>
<keyword evidence="3 5" id="KW-1133">Transmembrane helix</keyword>
<accession>A0A7Z0EJI8</accession>